<dbReference type="Pfam" id="PF03171">
    <property type="entry name" value="2OG-FeII_Oxy"/>
    <property type="match status" value="1"/>
</dbReference>
<evidence type="ECO:0000256" key="2">
    <source>
        <dbReference type="ARBA" id="ARBA00023004"/>
    </source>
</evidence>
<evidence type="ECO:0000313" key="6">
    <source>
        <dbReference type="Proteomes" id="UP000250321"/>
    </source>
</evidence>
<sequence length="373" mass="42650">MGEIDPAFIQATDQRPKLKPTNPVADEIPIIDLSVLSSPDETRKVVSEIGHACKNWGFFQVINHGVPLELARKIEEVAKTFFELPAEEKKKVKRDMVNALGYHDGENTKNVRDWKEVFDFLVEDETLVPASPEPDDKELRKLTNQWPQYPPEFRQVTLRSFTSSDSNRLNGFAMNAHRGLPGVCSSGGKTGYKLLGLMALGLDQPENRFNDYFKDQQTSMVRFNHYPPCPFPHLALGVGRHKDAGALTVLAQDDVGGLEVKRKSDGEWIPVTPTPNAYIINVGDIVQVWSNDKYESVEHRVVVNSEKERFSVPFFFFPAHHVMVKPLEELLSDENPAKYREYNWGKFYATRNRSDFKKQEVENIQIHHFRLPE</sequence>
<dbReference type="PRINTS" id="PR00682">
    <property type="entry name" value="IPNSYNTHASE"/>
</dbReference>
<dbReference type="PROSITE" id="PS51471">
    <property type="entry name" value="FE2OG_OXY"/>
    <property type="match status" value="1"/>
</dbReference>
<evidence type="ECO:0000313" key="5">
    <source>
        <dbReference type="EMBL" id="PQM35970.1"/>
    </source>
</evidence>
<keyword evidence="3" id="KW-0560">Oxidoreductase</keyword>
<dbReference type="GO" id="GO:0046872">
    <property type="term" value="F:metal ion binding"/>
    <property type="evidence" value="ECO:0007669"/>
    <property type="project" value="UniProtKB-KW"/>
</dbReference>
<evidence type="ECO:0000256" key="3">
    <source>
        <dbReference type="RuleBase" id="RU003682"/>
    </source>
</evidence>
<name>A0A314UF76_PRUYE</name>
<dbReference type="STRING" id="2094558.A0A314UF76"/>
<accession>A0A314UF76</accession>
<dbReference type="InterPro" id="IPR026992">
    <property type="entry name" value="DIOX_N"/>
</dbReference>
<reference evidence="5 6" key="1">
    <citation type="submission" date="2018-02" db="EMBL/GenBank/DDBJ databases">
        <title>Draft genome of wild Prunus yedoensis var. nudiflora.</title>
        <authorList>
            <person name="Baek S."/>
            <person name="Kim J.-H."/>
            <person name="Choi K."/>
            <person name="Kim G.-B."/>
            <person name="Cho A."/>
            <person name="Jang H."/>
            <person name="Shin C.-H."/>
            <person name="Yu H.-J."/>
            <person name="Mun J.-H."/>
        </authorList>
    </citation>
    <scope>NUCLEOTIDE SEQUENCE [LARGE SCALE GENOMIC DNA]</scope>
    <source>
        <strain evidence="6">cv. Jeju island</strain>
        <tissue evidence="5">Leaf</tissue>
    </source>
</reference>
<keyword evidence="6" id="KW-1185">Reference proteome</keyword>
<gene>
    <name evidence="5" type="ORF">Pyn_38915</name>
</gene>
<dbReference type="Gene3D" id="2.60.120.330">
    <property type="entry name" value="B-lactam Antibiotic, Isopenicillin N Synthase, Chain"/>
    <property type="match status" value="1"/>
</dbReference>
<dbReference type="Pfam" id="PF14226">
    <property type="entry name" value="DIOX_N"/>
    <property type="match status" value="1"/>
</dbReference>
<dbReference type="InterPro" id="IPR050231">
    <property type="entry name" value="Iron_ascorbate_oxido_reductase"/>
</dbReference>
<dbReference type="OrthoDB" id="288590at2759"/>
<keyword evidence="1 3" id="KW-0479">Metal-binding</keyword>
<protein>
    <submittedName>
        <fullName evidence="5">Isopenicillin N synthase</fullName>
    </submittedName>
</protein>
<dbReference type="InterPro" id="IPR044861">
    <property type="entry name" value="IPNS-like_FE2OG_OXY"/>
</dbReference>
<feature type="domain" description="Fe2OG dioxygenase" evidence="4">
    <location>
        <begin position="217"/>
        <end position="318"/>
    </location>
</feature>
<dbReference type="FunFam" id="2.60.120.330:FF:000012">
    <property type="entry name" value="Gibberellin 20 oxidase 1"/>
    <property type="match status" value="1"/>
</dbReference>
<dbReference type="InterPro" id="IPR027443">
    <property type="entry name" value="IPNS-like_sf"/>
</dbReference>
<organism evidence="5 6">
    <name type="scientific">Prunus yedoensis var. nudiflora</name>
    <dbReference type="NCBI Taxonomy" id="2094558"/>
    <lineage>
        <taxon>Eukaryota</taxon>
        <taxon>Viridiplantae</taxon>
        <taxon>Streptophyta</taxon>
        <taxon>Embryophyta</taxon>
        <taxon>Tracheophyta</taxon>
        <taxon>Spermatophyta</taxon>
        <taxon>Magnoliopsida</taxon>
        <taxon>eudicotyledons</taxon>
        <taxon>Gunneridae</taxon>
        <taxon>Pentapetalae</taxon>
        <taxon>rosids</taxon>
        <taxon>fabids</taxon>
        <taxon>Rosales</taxon>
        <taxon>Rosaceae</taxon>
        <taxon>Amygdaloideae</taxon>
        <taxon>Amygdaleae</taxon>
        <taxon>Prunus</taxon>
    </lineage>
</organism>
<proteinExistence type="inferred from homology"/>
<comment type="similarity">
    <text evidence="3">Belongs to the iron/ascorbate-dependent oxidoreductase family.</text>
</comment>
<comment type="caution">
    <text evidence="5">The sequence shown here is derived from an EMBL/GenBank/DDBJ whole genome shotgun (WGS) entry which is preliminary data.</text>
</comment>
<dbReference type="Proteomes" id="UP000250321">
    <property type="component" value="Unassembled WGS sequence"/>
</dbReference>
<dbReference type="EMBL" id="PJQY01003600">
    <property type="protein sequence ID" value="PQM35970.1"/>
    <property type="molecule type" value="Genomic_DNA"/>
</dbReference>
<evidence type="ECO:0000259" key="4">
    <source>
        <dbReference type="PROSITE" id="PS51471"/>
    </source>
</evidence>
<dbReference type="PANTHER" id="PTHR47990">
    <property type="entry name" value="2-OXOGLUTARATE (2OG) AND FE(II)-DEPENDENT OXYGENASE SUPERFAMILY PROTEIN-RELATED"/>
    <property type="match status" value="1"/>
</dbReference>
<evidence type="ECO:0000256" key="1">
    <source>
        <dbReference type="ARBA" id="ARBA00022723"/>
    </source>
</evidence>
<dbReference type="GO" id="GO:0016491">
    <property type="term" value="F:oxidoreductase activity"/>
    <property type="evidence" value="ECO:0007669"/>
    <property type="project" value="UniProtKB-KW"/>
</dbReference>
<dbReference type="InterPro" id="IPR005123">
    <property type="entry name" value="Oxoglu/Fe-dep_dioxygenase_dom"/>
</dbReference>
<dbReference type="AlphaFoldDB" id="A0A314UF76"/>
<keyword evidence="2 3" id="KW-0408">Iron</keyword>
<dbReference type="SUPFAM" id="SSF51197">
    <property type="entry name" value="Clavaminate synthase-like"/>
    <property type="match status" value="1"/>
</dbReference>